<protein>
    <recommendedName>
        <fullName evidence="4">Lipoprotein</fullName>
    </recommendedName>
</protein>
<proteinExistence type="predicted"/>
<name>A0A6I6XJZ0_PSEPU</name>
<evidence type="ECO:0000313" key="2">
    <source>
        <dbReference type="EMBL" id="QHG64147.1"/>
    </source>
</evidence>
<keyword evidence="1" id="KW-0732">Signal</keyword>
<evidence type="ECO:0000313" key="3">
    <source>
        <dbReference type="Proteomes" id="UP000464480"/>
    </source>
</evidence>
<dbReference type="AlphaFoldDB" id="A0A6I6XJZ0"/>
<gene>
    <name evidence="2" type="ORF">C2H86_06855</name>
</gene>
<dbReference type="PROSITE" id="PS51257">
    <property type="entry name" value="PROKAR_LIPOPROTEIN"/>
    <property type="match status" value="1"/>
</dbReference>
<reference evidence="2 3" key="1">
    <citation type="submission" date="2020-02" db="EMBL/GenBank/DDBJ databases">
        <title>Pseudomonas Putida W5 Complete Genome Assembly.</title>
        <authorList>
            <person name="Yuan Z.-C."/>
            <person name="Shaw G.A."/>
            <person name="Cusano A.D."/>
            <person name="Caddey B.J."/>
            <person name="Weselowski B.J."/>
        </authorList>
    </citation>
    <scope>NUCLEOTIDE SEQUENCE [LARGE SCALE GENOMIC DNA]</scope>
    <source>
        <strain evidence="2 3">W5</strain>
    </source>
</reference>
<accession>A0A6I6XJZ0</accession>
<dbReference type="Proteomes" id="UP000464480">
    <property type="component" value="Chromosome"/>
</dbReference>
<feature type="signal peptide" evidence="1">
    <location>
        <begin position="1"/>
        <end position="21"/>
    </location>
</feature>
<evidence type="ECO:0008006" key="4">
    <source>
        <dbReference type="Google" id="ProtNLM"/>
    </source>
</evidence>
<organism evidence="2 3">
    <name type="scientific">Pseudomonas putida</name>
    <name type="common">Arthrobacter siderocapsulatus</name>
    <dbReference type="NCBI Taxonomy" id="303"/>
    <lineage>
        <taxon>Bacteria</taxon>
        <taxon>Pseudomonadati</taxon>
        <taxon>Pseudomonadota</taxon>
        <taxon>Gammaproteobacteria</taxon>
        <taxon>Pseudomonadales</taxon>
        <taxon>Pseudomonadaceae</taxon>
        <taxon>Pseudomonas</taxon>
    </lineage>
</organism>
<sequence length="354" mass="39208">MSRRILVLVCLLLAIAGCAGKRPPAPPPAAVLDPAAWQRIDQELIEASAGAAGSANDYARRSMRVWKEQVQQRTEKDFIPWFTGYWTQQWLTMKVAWYKLDSGEGREPAEKRLALYLQEQYHQRVIEPVAEQINPEGIRDRACELYIQLFGQQLPAIIQRYNAAPEQISQRLNRIPAIHLGPPPARNASLYELLRAKSLEQQPAWLALRDHLHKQAAKGPGKTDAGLSSVATDASEKIGATLAPRGIASAVASAVGKVAGAMISIVSTGYGIMTHNRDQPQMIEQLRVILNVALNQEWQELMENRQSGALSGVYYLSGQVEDSLLATMPQPSMEQQSEQRQAPAAQEPLLIRLP</sequence>
<dbReference type="EMBL" id="CP026115">
    <property type="protein sequence ID" value="QHG64147.1"/>
    <property type="molecule type" value="Genomic_DNA"/>
</dbReference>
<feature type="chain" id="PRO_5026287246" description="Lipoprotein" evidence="1">
    <location>
        <begin position="22"/>
        <end position="354"/>
    </location>
</feature>
<dbReference type="RefSeq" id="WP_159409565.1">
    <property type="nucleotide sequence ID" value="NZ_CP026115.2"/>
</dbReference>
<evidence type="ECO:0000256" key="1">
    <source>
        <dbReference type="SAM" id="SignalP"/>
    </source>
</evidence>